<dbReference type="EMBL" id="CALNXI010000036">
    <property type="protein sequence ID" value="CAH3016175.1"/>
    <property type="molecule type" value="Genomic_DNA"/>
</dbReference>
<keyword evidence="1" id="KW-0175">Coiled coil</keyword>
<name>A0ABN8LJ16_9CNID</name>
<reference evidence="3 5" key="1">
    <citation type="submission" date="2022-05" db="EMBL/GenBank/DDBJ databases">
        <authorList>
            <consortium name="Genoscope - CEA"/>
            <person name="William W."/>
        </authorList>
    </citation>
    <scope>NUCLEOTIDE SEQUENCE [LARGE SCALE GENOMIC DNA]</scope>
</reference>
<accession>A0ABN8LJ16</accession>
<evidence type="ECO:0000313" key="5">
    <source>
        <dbReference type="Proteomes" id="UP001159427"/>
    </source>
</evidence>
<protein>
    <submittedName>
        <fullName evidence="3">Uncharacterized protein</fullName>
    </submittedName>
</protein>
<evidence type="ECO:0000256" key="2">
    <source>
        <dbReference type="SAM" id="MobiDB-lite"/>
    </source>
</evidence>
<dbReference type="Proteomes" id="UP001159427">
    <property type="component" value="Unassembled WGS sequence"/>
</dbReference>
<keyword evidence="5" id="KW-1185">Reference proteome</keyword>
<feature type="compositionally biased region" description="Basic and acidic residues" evidence="2">
    <location>
        <begin position="121"/>
        <end position="141"/>
    </location>
</feature>
<evidence type="ECO:0000256" key="1">
    <source>
        <dbReference type="SAM" id="Coils"/>
    </source>
</evidence>
<feature type="region of interest" description="Disordered" evidence="2">
    <location>
        <begin position="109"/>
        <end position="169"/>
    </location>
</feature>
<comment type="caution">
    <text evidence="3">The sequence shown here is derived from an EMBL/GenBank/DDBJ whole genome shotgun (WGS) entry which is preliminary data.</text>
</comment>
<dbReference type="PANTHER" id="PTHR33309">
    <property type="entry name" value="KERATIN, ULTRA HIGH-SULFUR MATRIX PROTEIN-LIKE"/>
    <property type="match status" value="1"/>
</dbReference>
<proteinExistence type="predicted"/>
<sequence>MYMSLIFVGRIMNWTEEHDVVFCREIIFVNPFSAKKKSVQRSALWQRVADTLNSIKDPVFFVDKRSVRDHIGVLVQRFKRKEAKELKESGISPTKTELDEAIEQIIAMEESADEQHDLEDGEKRDKMEGDRLKAEEMRRTAMETLGKTQKRKSEEGQSKAKKSRRSGSETVEFLKLKAEQDMDIKKQELDLRKQEQEKMAIAQNQQTYMFNQMLKQQQEQHKQMHDMQSLLMQQQQLQTTAMMKIIETLVPK</sequence>
<feature type="coiled-coil region" evidence="1">
    <location>
        <begin position="177"/>
        <end position="205"/>
    </location>
</feature>
<gene>
    <name evidence="4" type="ORF">PEVE_00005239</name>
    <name evidence="3" type="ORF">PEVE_00026509</name>
</gene>
<organism evidence="3 5">
    <name type="scientific">Porites evermanni</name>
    <dbReference type="NCBI Taxonomy" id="104178"/>
    <lineage>
        <taxon>Eukaryota</taxon>
        <taxon>Metazoa</taxon>
        <taxon>Cnidaria</taxon>
        <taxon>Anthozoa</taxon>
        <taxon>Hexacorallia</taxon>
        <taxon>Scleractinia</taxon>
        <taxon>Fungiina</taxon>
        <taxon>Poritidae</taxon>
        <taxon>Porites</taxon>
    </lineage>
</organism>
<feature type="compositionally biased region" description="Acidic residues" evidence="2">
    <location>
        <begin position="110"/>
        <end position="120"/>
    </location>
</feature>
<evidence type="ECO:0000313" key="3">
    <source>
        <dbReference type="EMBL" id="CAH3016175.1"/>
    </source>
</evidence>
<dbReference type="EMBL" id="CALNXI010001330">
    <property type="protein sequence ID" value="CAH3165149.1"/>
    <property type="molecule type" value="Genomic_DNA"/>
</dbReference>
<dbReference type="PANTHER" id="PTHR33309:SF1">
    <property type="entry name" value="MYB_SANT-LIKE DNA-BINDING DOMAIN-CONTAINING PROTEIN"/>
    <property type="match status" value="1"/>
</dbReference>
<evidence type="ECO:0000313" key="4">
    <source>
        <dbReference type="EMBL" id="CAH3165149.1"/>
    </source>
</evidence>